<dbReference type="HOGENOM" id="CLU_1362768_0_0_1"/>
<dbReference type="InParanoid" id="H3H5X3"/>
<accession>H3H5X3</accession>
<dbReference type="AlphaFoldDB" id="H3H5X3"/>
<dbReference type="Proteomes" id="UP000005238">
    <property type="component" value="Unassembled WGS sequence"/>
</dbReference>
<reference evidence="2" key="2">
    <citation type="submission" date="2015-06" db="UniProtKB">
        <authorList>
            <consortium name="EnsemblProtists"/>
        </authorList>
    </citation>
    <scope>IDENTIFICATION</scope>
    <source>
        <strain evidence="2">Pr102</strain>
    </source>
</reference>
<evidence type="ECO:0000313" key="3">
    <source>
        <dbReference type="Proteomes" id="UP000005238"/>
    </source>
</evidence>
<protein>
    <submittedName>
        <fullName evidence="2">Uncharacterized protein</fullName>
    </submittedName>
</protein>
<dbReference type="VEuPathDB" id="FungiDB:KRP23_12701"/>
<dbReference type="VEuPathDB" id="FungiDB:KRP22_13209"/>
<dbReference type="eggNOG" id="ENOG502SVHH">
    <property type="taxonomic scope" value="Eukaryota"/>
</dbReference>
<feature type="compositionally biased region" description="Low complexity" evidence="1">
    <location>
        <begin position="50"/>
        <end position="61"/>
    </location>
</feature>
<dbReference type="EMBL" id="DS566433">
    <property type="status" value="NOT_ANNOTATED_CDS"/>
    <property type="molecule type" value="Genomic_DNA"/>
</dbReference>
<keyword evidence="3" id="KW-1185">Reference proteome</keyword>
<reference evidence="3" key="1">
    <citation type="journal article" date="2006" name="Science">
        <title>Phytophthora genome sequences uncover evolutionary origins and mechanisms of pathogenesis.</title>
        <authorList>
            <person name="Tyler B.M."/>
            <person name="Tripathy S."/>
            <person name="Zhang X."/>
            <person name="Dehal P."/>
            <person name="Jiang R.H."/>
            <person name="Aerts A."/>
            <person name="Arredondo F.D."/>
            <person name="Baxter L."/>
            <person name="Bensasson D."/>
            <person name="Beynon J.L."/>
            <person name="Chapman J."/>
            <person name="Damasceno C.M."/>
            <person name="Dorrance A.E."/>
            <person name="Dou D."/>
            <person name="Dickerman A.W."/>
            <person name="Dubchak I.L."/>
            <person name="Garbelotto M."/>
            <person name="Gijzen M."/>
            <person name="Gordon S.G."/>
            <person name="Govers F."/>
            <person name="Grunwald N.J."/>
            <person name="Huang W."/>
            <person name="Ivors K.L."/>
            <person name="Jones R.W."/>
            <person name="Kamoun S."/>
            <person name="Krampis K."/>
            <person name="Lamour K.H."/>
            <person name="Lee M.K."/>
            <person name="McDonald W.H."/>
            <person name="Medina M."/>
            <person name="Meijer H.J."/>
            <person name="Nordberg E.K."/>
            <person name="Maclean D.J."/>
            <person name="Ospina-Giraldo M.D."/>
            <person name="Morris P.F."/>
            <person name="Phuntumart V."/>
            <person name="Putnam N.H."/>
            <person name="Rash S."/>
            <person name="Rose J.K."/>
            <person name="Sakihama Y."/>
            <person name="Salamov A.A."/>
            <person name="Savidor A."/>
            <person name="Scheuring C.F."/>
            <person name="Smith B.M."/>
            <person name="Sobral B.W."/>
            <person name="Terry A."/>
            <person name="Torto-Alalibo T.A."/>
            <person name="Win J."/>
            <person name="Xu Z."/>
            <person name="Zhang H."/>
            <person name="Grigoriev I.V."/>
            <person name="Rokhsar D.S."/>
            <person name="Boore J.L."/>
        </authorList>
    </citation>
    <scope>NUCLEOTIDE SEQUENCE [LARGE SCALE GENOMIC DNA]</scope>
    <source>
        <strain evidence="3">Pr102</strain>
    </source>
</reference>
<dbReference type="EnsemblProtists" id="Phyra86061">
    <property type="protein sequence ID" value="Phyra86061"/>
    <property type="gene ID" value="Phyra86061"/>
</dbReference>
<feature type="compositionally biased region" description="Pro residues" evidence="1">
    <location>
        <begin position="22"/>
        <end position="48"/>
    </location>
</feature>
<evidence type="ECO:0000313" key="2">
    <source>
        <dbReference type="EnsemblProtists" id="Phyra86061"/>
    </source>
</evidence>
<proteinExistence type="predicted"/>
<sequence>MNPNSREWFFSAACASQEEPRSTPPRPGLQPDPVPQPSPARHPIPPAVASPSSSSSSSSSPSILDIYVGAPTADEPMTDAPPTPGQPAYRLFGEDDLDIDYLEVTGPCVVLPYLSKLTFGLGSSVREHENMLLVAQGPGYVYVDKAFKSAILVQLGMHFGYPFEGSDDERGLLKWQRRRLSGFDLALVLLSLGVNFLTNIY</sequence>
<name>H3H5X3_PHYRM</name>
<evidence type="ECO:0000256" key="1">
    <source>
        <dbReference type="SAM" id="MobiDB-lite"/>
    </source>
</evidence>
<organism evidence="2 3">
    <name type="scientific">Phytophthora ramorum</name>
    <name type="common">Sudden oak death agent</name>
    <dbReference type="NCBI Taxonomy" id="164328"/>
    <lineage>
        <taxon>Eukaryota</taxon>
        <taxon>Sar</taxon>
        <taxon>Stramenopiles</taxon>
        <taxon>Oomycota</taxon>
        <taxon>Peronosporomycetes</taxon>
        <taxon>Peronosporales</taxon>
        <taxon>Peronosporaceae</taxon>
        <taxon>Phytophthora</taxon>
    </lineage>
</organism>
<feature type="region of interest" description="Disordered" evidence="1">
    <location>
        <begin position="1"/>
        <end position="61"/>
    </location>
</feature>